<gene>
    <name evidence="2" type="ORF">MWN34_18960</name>
</gene>
<reference evidence="2 3" key="1">
    <citation type="submission" date="2022-04" db="EMBL/GenBank/DDBJ databases">
        <authorList>
            <person name="Grouzdev D.S."/>
            <person name="Pantiukh K.S."/>
            <person name="Krutkina M.S."/>
        </authorList>
    </citation>
    <scope>NUCLEOTIDE SEQUENCE [LARGE SCALE GENOMIC DNA]</scope>
    <source>
        <strain evidence="2 3">6x-1</strain>
    </source>
</reference>
<name>A0ABT0DG89_9HYPH</name>
<dbReference type="EMBL" id="JALKCH010000017">
    <property type="protein sequence ID" value="MCK0198983.1"/>
    <property type="molecule type" value="Genomic_DNA"/>
</dbReference>
<accession>A0ABT0DG89</accession>
<dbReference type="Proteomes" id="UP001203284">
    <property type="component" value="Unassembled WGS sequence"/>
</dbReference>
<comment type="caution">
    <text evidence="2">The sequence shown here is derived from an EMBL/GenBank/DDBJ whole genome shotgun (WGS) entry which is preliminary data.</text>
</comment>
<proteinExistence type="predicted"/>
<protein>
    <submittedName>
        <fullName evidence="2">Uncharacterized protein</fullName>
    </submittedName>
</protein>
<evidence type="ECO:0000313" key="3">
    <source>
        <dbReference type="Proteomes" id="UP001203284"/>
    </source>
</evidence>
<evidence type="ECO:0000256" key="1">
    <source>
        <dbReference type="SAM" id="MobiDB-lite"/>
    </source>
</evidence>
<evidence type="ECO:0000313" key="2">
    <source>
        <dbReference type="EMBL" id="MCK0198983.1"/>
    </source>
</evidence>
<keyword evidence="3" id="KW-1185">Reference proteome</keyword>
<organism evidence="2 3">
    <name type="scientific">Ancylobacter crimeensis</name>
    <dbReference type="NCBI Taxonomy" id="2579147"/>
    <lineage>
        <taxon>Bacteria</taxon>
        <taxon>Pseudomonadati</taxon>
        <taxon>Pseudomonadota</taxon>
        <taxon>Alphaproteobacteria</taxon>
        <taxon>Hyphomicrobiales</taxon>
        <taxon>Xanthobacteraceae</taxon>
        <taxon>Ancylobacter</taxon>
    </lineage>
</organism>
<sequence length="98" mass="10823">MRKRSESKTPSACGSTDGAHGAAMEKSATKKSKRNLSVRKDFLNVNWAIYDGRRCLGYVRGEYPDVRAFDAADRFIGSYDSRWLALDAVSRADDGALS</sequence>
<feature type="region of interest" description="Disordered" evidence="1">
    <location>
        <begin position="1"/>
        <end position="33"/>
    </location>
</feature>